<reference evidence="4 5" key="1">
    <citation type="submission" date="2019-06" db="EMBL/GenBank/DDBJ databases">
        <title>Aeromicrobium sp. nov., isolated from a maize field.</title>
        <authorList>
            <person name="Lin S.-Y."/>
            <person name="Tsai C.-F."/>
            <person name="Young C.-C."/>
        </authorList>
    </citation>
    <scope>NUCLEOTIDE SEQUENCE [LARGE SCALE GENOMIC DNA]</scope>
    <source>
        <strain evidence="4 5">CC-CFT486</strain>
    </source>
</reference>
<accession>A0A5C8NDV3</accession>
<dbReference type="InterPro" id="IPR000182">
    <property type="entry name" value="GNAT_dom"/>
</dbReference>
<feature type="domain" description="N-acetyltransferase" evidence="3">
    <location>
        <begin position="1"/>
        <end position="145"/>
    </location>
</feature>
<dbReference type="OrthoDB" id="9789603at2"/>
<evidence type="ECO:0000256" key="2">
    <source>
        <dbReference type="ARBA" id="ARBA00023315"/>
    </source>
</evidence>
<proteinExistence type="predicted"/>
<dbReference type="InterPro" id="IPR016181">
    <property type="entry name" value="Acyl_CoA_acyltransferase"/>
</dbReference>
<comment type="caution">
    <text evidence="4">The sequence shown here is derived from an EMBL/GenBank/DDBJ whole genome shotgun (WGS) entry which is preliminary data.</text>
</comment>
<dbReference type="CDD" id="cd04301">
    <property type="entry name" value="NAT_SF"/>
    <property type="match status" value="1"/>
</dbReference>
<evidence type="ECO:0000313" key="5">
    <source>
        <dbReference type="Proteomes" id="UP000321571"/>
    </source>
</evidence>
<dbReference type="Pfam" id="PF00583">
    <property type="entry name" value="Acetyltransf_1"/>
    <property type="match status" value="1"/>
</dbReference>
<dbReference type="AlphaFoldDB" id="A0A5C8NDV3"/>
<dbReference type="Gene3D" id="3.40.630.30">
    <property type="match status" value="1"/>
</dbReference>
<evidence type="ECO:0000256" key="1">
    <source>
        <dbReference type="ARBA" id="ARBA00022679"/>
    </source>
</evidence>
<evidence type="ECO:0000313" key="4">
    <source>
        <dbReference type="EMBL" id="TXL57787.1"/>
    </source>
</evidence>
<dbReference type="EMBL" id="VDUX01000006">
    <property type="protein sequence ID" value="TXL57787.1"/>
    <property type="molecule type" value="Genomic_DNA"/>
</dbReference>
<dbReference type="GO" id="GO:0016747">
    <property type="term" value="F:acyltransferase activity, transferring groups other than amino-acyl groups"/>
    <property type="evidence" value="ECO:0007669"/>
    <property type="project" value="InterPro"/>
</dbReference>
<dbReference type="PANTHER" id="PTHR43877:SF2">
    <property type="entry name" value="AMINOALKYLPHOSPHONATE N-ACETYLTRANSFERASE-RELATED"/>
    <property type="match status" value="1"/>
</dbReference>
<dbReference type="PROSITE" id="PS51186">
    <property type="entry name" value="GNAT"/>
    <property type="match status" value="1"/>
</dbReference>
<name>A0A5C8NDV3_9ACTN</name>
<keyword evidence="1 4" id="KW-0808">Transferase</keyword>
<organism evidence="4 5">
    <name type="scientific">Aeromicrobium terrae</name>
    <dbReference type="NCBI Taxonomy" id="2498846"/>
    <lineage>
        <taxon>Bacteria</taxon>
        <taxon>Bacillati</taxon>
        <taxon>Actinomycetota</taxon>
        <taxon>Actinomycetes</taxon>
        <taxon>Propionibacteriales</taxon>
        <taxon>Nocardioidaceae</taxon>
        <taxon>Aeromicrobium</taxon>
    </lineage>
</organism>
<gene>
    <name evidence="4" type="ORF">FHP06_13220</name>
</gene>
<dbReference type="PANTHER" id="PTHR43877">
    <property type="entry name" value="AMINOALKYLPHOSPHONATE N-ACETYLTRANSFERASE-RELATED-RELATED"/>
    <property type="match status" value="1"/>
</dbReference>
<evidence type="ECO:0000259" key="3">
    <source>
        <dbReference type="PROSITE" id="PS51186"/>
    </source>
</evidence>
<dbReference type="Proteomes" id="UP000321571">
    <property type="component" value="Unassembled WGS sequence"/>
</dbReference>
<keyword evidence="5" id="KW-1185">Reference proteome</keyword>
<protein>
    <submittedName>
        <fullName evidence="4">GNAT family N-acetyltransferase</fullName>
    </submittedName>
</protein>
<dbReference type="SUPFAM" id="SSF55729">
    <property type="entry name" value="Acyl-CoA N-acyltransferases (Nat)"/>
    <property type="match status" value="1"/>
</dbReference>
<dbReference type="InterPro" id="IPR050832">
    <property type="entry name" value="Bact_Acetyltransf"/>
</dbReference>
<keyword evidence="2" id="KW-0012">Acyltransferase</keyword>
<sequence>MREATAADVPALVEGYEWLFAAPGRRVADWDAGTAAERLHALLDSDRGTVFVADVDGEVQGFITVYLDILSVRYGQRVWVEDLAVAPDARSGGLGGALLDAAKAWAREHGAAHLELDSAFTRVDAHRFYERTEPSWDARSFGWVL</sequence>